<organism evidence="1 2">
    <name type="scientific">Aspergillus eucalypticola (strain CBS 122712 / IBT 29274)</name>
    <dbReference type="NCBI Taxonomy" id="1448314"/>
    <lineage>
        <taxon>Eukaryota</taxon>
        <taxon>Fungi</taxon>
        <taxon>Dikarya</taxon>
        <taxon>Ascomycota</taxon>
        <taxon>Pezizomycotina</taxon>
        <taxon>Eurotiomycetes</taxon>
        <taxon>Eurotiomycetidae</taxon>
        <taxon>Eurotiales</taxon>
        <taxon>Aspergillaceae</taxon>
        <taxon>Aspergillus</taxon>
        <taxon>Aspergillus subgen. Circumdati</taxon>
    </lineage>
</organism>
<name>A0A317VNG5_ASPEC</name>
<dbReference type="GeneID" id="37048258"/>
<sequence>MEEESVRSCYEGWAKLGCVRLCRRSQISWFRFVFRPPHIVIRSQLVALFLPKGSCGAGAAVGGTALEVRCRRPSRAFVGYSLLQGVAGPHLVPLDTSTNRTFLCLCAGGKAAPLTELRILSFHSASIIALVIPPAEMSVCRNRAPVRPVGVITPWALSSLPGPGRAYEKVSQ</sequence>
<accession>A0A317VNG5</accession>
<dbReference type="RefSeq" id="XP_025388886.1">
    <property type="nucleotide sequence ID" value="XM_025526296.1"/>
</dbReference>
<gene>
    <name evidence="1" type="ORF">BO83DRAFT_15815</name>
</gene>
<evidence type="ECO:0000313" key="1">
    <source>
        <dbReference type="EMBL" id="PWY74791.1"/>
    </source>
</evidence>
<keyword evidence="2" id="KW-1185">Reference proteome</keyword>
<proteinExistence type="predicted"/>
<protein>
    <submittedName>
        <fullName evidence="1">Uncharacterized protein</fullName>
    </submittedName>
</protein>
<dbReference type="Proteomes" id="UP000246171">
    <property type="component" value="Unassembled WGS sequence"/>
</dbReference>
<dbReference type="EMBL" id="MSFU01000010">
    <property type="protein sequence ID" value="PWY74791.1"/>
    <property type="molecule type" value="Genomic_DNA"/>
</dbReference>
<dbReference type="VEuPathDB" id="FungiDB:BO83DRAFT_15815"/>
<dbReference type="AlphaFoldDB" id="A0A317VNG5"/>
<comment type="caution">
    <text evidence="1">The sequence shown here is derived from an EMBL/GenBank/DDBJ whole genome shotgun (WGS) entry which is preliminary data.</text>
</comment>
<reference evidence="1" key="1">
    <citation type="submission" date="2016-12" db="EMBL/GenBank/DDBJ databases">
        <title>The genomes of Aspergillus section Nigri reveals drivers in fungal speciation.</title>
        <authorList>
            <consortium name="DOE Joint Genome Institute"/>
            <person name="Vesth T.C."/>
            <person name="Nybo J."/>
            <person name="Theobald S."/>
            <person name="Brandl J."/>
            <person name="Frisvad J.C."/>
            <person name="Nielsen K.F."/>
            <person name="Lyhne E.K."/>
            <person name="Kogle M.E."/>
            <person name="Kuo A."/>
            <person name="Riley R."/>
            <person name="Clum A."/>
            <person name="Nolan M."/>
            <person name="Lipzen A."/>
            <person name="Salamov A."/>
            <person name="Henrissat B."/>
            <person name="Wiebenga A."/>
            <person name="De vries R.P."/>
            <person name="Grigoriev I.V."/>
            <person name="Mortensen U.H."/>
            <person name="Andersen M.R."/>
            <person name="Baker S.E."/>
        </authorList>
    </citation>
    <scope>NUCLEOTIDE SEQUENCE</scope>
    <source>
        <strain evidence="1">CBS 122712</strain>
    </source>
</reference>
<evidence type="ECO:0000313" key="2">
    <source>
        <dbReference type="Proteomes" id="UP000246171"/>
    </source>
</evidence>